<organism evidence="1 2">
    <name type="scientific">Dioscorea alata</name>
    <name type="common">Purple yam</name>
    <dbReference type="NCBI Taxonomy" id="55571"/>
    <lineage>
        <taxon>Eukaryota</taxon>
        <taxon>Viridiplantae</taxon>
        <taxon>Streptophyta</taxon>
        <taxon>Embryophyta</taxon>
        <taxon>Tracheophyta</taxon>
        <taxon>Spermatophyta</taxon>
        <taxon>Magnoliopsida</taxon>
        <taxon>Liliopsida</taxon>
        <taxon>Dioscoreales</taxon>
        <taxon>Dioscoreaceae</taxon>
        <taxon>Dioscorea</taxon>
    </lineage>
</organism>
<comment type="caution">
    <text evidence="1">The sequence shown here is derived from an EMBL/GenBank/DDBJ whole genome shotgun (WGS) entry which is preliminary data.</text>
</comment>
<protein>
    <submittedName>
        <fullName evidence="1">Gnk2-homologous domain-containing protein</fullName>
    </submittedName>
</protein>
<dbReference type="Proteomes" id="UP000827976">
    <property type="component" value="Chromosome 7"/>
</dbReference>
<keyword evidence="2" id="KW-1185">Reference proteome</keyword>
<evidence type="ECO:0000313" key="1">
    <source>
        <dbReference type="EMBL" id="KAH7677041.1"/>
    </source>
</evidence>
<gene>
    <name evidence="1" type="ORF">IHE45_07G055900</name>
</gene>
<evidence type="ECO:0000313" key="2">
    <source>
        <dbReference type="Proteomes" id="UP000827976"/>
    </source>
</evidence>
<sequence length="136" mass="14668">MSMSITISKSLSILLFFASLATQTIHGVPNTKLLQVLCNSVTYTAGDPFTISLSYVLSDLKTETPPTKTHSYYNISPFPNAFAYGHAACSANLTAVDCGACLGAAIEVMNSSCFMRIGARSTLSDCNVRYEQYPFV</sequence>
<dbReference type="EMBL" id="CM037017">
    <property type="protein sequence ID" value="KAH7677041.1"/>
    <property type="molecule type" value="Genomic_DNA"/>
</dbReference>
<reference evidence="2" key="1">
    <citation type="journal article" date="2022" name="Nat. Commun.">
        <title>Chromosome evolution and the genetic basis of agronomically important traits in greater yam.</title>
        <authorList>
            <person name="Bredeson J.V."/>
            <person name="Lyons J.B."/>
            <person name="Oniyinde I.O."/>
            <person name="Okereke N.R."/>
            <person name="Kolade O."/>
            <person name="Nnabue I."/>
            <person name="Nwadili C.O."/>
            <person name="Hribova E."/>
            <person name="Parker M."/>
            <person name="Nwogha J."/>
            <person name="Shu S."/>
            <person name="Carlson J."/>
            <person name="Kariba R."/>
            <person name="Muthemba S."/>
            <person name="Knop K."/>
            <person name="Barton G.J."/>
            <person name="Sherwood A.V."/>
            <person name="Lopez-Montes A."/>
            <person name="Asiedu R."/>
            <person name="Jamnadass R."/>
            <person name="Muchugi A."/>
            <person name="Goodstein D."/>
            <person name="Egesi C.N."/>
            <person name="Featherston J."/>
            <person name="Asfaw A."/>
            <person name="Simpson G.G."/>
            <person name="Dolezel J."/>
            <person name="Hendre P.S."/>
            <person name="Van Deynze A."/>
            <person name="Kumar P.L."/>
            <person name="Obidiegwu J.E."/>
            <person name="Bhattacharjee R."/>
            <person name="Rokhsar D.S."/>
        </authorList>
    </citation>
    <scope>NUCLEOTIDE SEQUENCE [LARGE SCALE GENOMIC DNA]</scope>
    <source>
        <strain evidence="2">cv. TDa95/00328</strain>
    </source>
</reference>
<accession>A0ACB7VRE0</accession>
<proteinExistence type="predicted"/>
<name>A0ACB7VRE0_DIOAL</name>